<protein>
    <submittedName>
        <fullName evidence="3">Uncharacterized protein</fullName>
    </submittedName>
</protein>
<feature type="region of interest" description="Disordered" evidence="1">
    <location>
        <begin position="214"/>
        <end position="233"/>
    </location>
</feature>
<dbReference type="AlphaFoldDB" id="A0A812J3S7"/>
<accession>A0A812J3S7</accession>
<proteinExistence type="predicted"/>
<reference evidence="3" key="1">
    <citation type="submission" date="2021-02" db="EMBL/GenBank/DDBJ databases">
        <authorList>
            <person name="Dougan E. K."/>
            <person name="Rhodes N."/>
            <person name="Thang M."/>
            <person name="Chan C."/>
        </authorList>
    </citation>
    <scope>NUCLEOTIDE SEQUENCE</scope>
</reference>
<organism evidence="3 4">
    <name type="scientific">Symbiodinium natans</name>
    <dbReference type="NCBI Taxonomy" id="878477"/>
    <lineage>
        <taxon>Eukaryota</taxon>
        <taxon>Sar</taxon>
        <taxon>Alveolata</taxon>
        <taxon>Dinophyceae</taxon>
        <taxon>Suessiales</taxon>
        <taxon>Symbiodiniaceae</taxon>
        <taxon>Symbiodinium</taxon>
    </lineage>
</organism>
<evidence type="ECO:0000256" key="1">
    <source>
        <dbReference type="SAM" id="MobiDB-lite"/>
    </source>
</evidence>
<feature type="region of interest" description="Disordered" evidence="1">
    <location>
        <begin position="145"/>
        <end position="166"/>
    </location>
</feature>
<evidence type="ECO:0000256" key="2">
    <source>
        <dbReference type="SAM" id="Phobius"/>
    </source>
</evidence>
<sequence length="233" mass="25847">MLHWAVLAAQLVRCFQTYSGWLAYSFLAQAIQLNVMLFMFNVFFPMYPMDGAKLIVCSLQLFCGASAKCAAKVLLGTSIPLAILFIGHTLLGSHGGGLQPGITAYMGIMCLMESYRIYQLYQEERLHTHPLFELARSDTVRMVDSSGPAARLNNSDRDDPEAPRNPQVQFSELRAFAGEGRSLNYEAQPDSQPQTLGAGPGGRAAWLKRLEQEGANRGKTVRELEEERLSAKR</sequence>
<comment type="caution">
    <text evidence="3">The sequence shown here is derived from an EMBL/GenBank/DDBJ whole genome shotgun (WGS) entry which is preliminary data.</text>
</comment>
<dbReference type="EMBL" id="CAJNDS010000369">
    <property type="protein sequence ID" value="CAE7198438.1"/>
    <property type="molecule type" value="Genomic_DNA"/>
</dbReference>
<name>A0A812J3S7_9DINO</name>
<gene>
    <name evidence="3" type="ORF">SNAT2548_LOCUS5729</name>
</gene>
<keyword evidence="2" id="KW-1133">Transmembrane helix</keyword>
<keyword evidence="2" id="KW-0472">Membrane</keyword>
<evidence type="ECO:0000313" key="3">
    <source>
        <dbReference type="EMBL" id="CAE7198438.1"/>
    </source>
</evidence>
<keyword evidence="4" id="KW-1185">Reference proteome</keyword>
<feature type="transmembrane region" description="Helical" evidence="2">
    <location>
        <begin position="24"/>
        <end position="44"/>
    </location>
</feature>
<dbReference type="OrthoDB" id="448490at2759"/>
<keyword evidence="2" id="KW-0812">Transmembrane</keyword>
<dbReference type="Proteomes" id="UP000604046">
    <property type="component" value="Unassembled WGS sequence"/>
</dbReference>
<evidence type="ECO:0000313" key="4">
    <source>
        <dbReference type="Proteomes" id="UP000604046"/>
    </source>
</evidence>
<feature type="region of interest" description="Disordered" evidence="1">
    <location>
        <begin position="184"/>
        <end position="203"/>
    </location>
</feature>